<evidence type="ECO:0000259" key="4">
    <source>
        <dbReference type="Pfam" id="PF21365"/>
    </source>
</evidence>
<dbReference type="Pfam" id="PF21365">
    <property type="entry name" value="Glyco_hydro_31_3rd"/>
    <property type="match status" value="1"/>
</dbReference>
<name>A0A833H2S8_9LEPT</name>
<dbReference type="GO" id="GO:0004558">
    <property type="term" value="F:alpha-1,4-glucosidase activity"/>
    <property type="evidence" value="ECO:0007669"/>
    <property type="project" value="UniProtKB-EC"/>
</dbReference>
<dbReference type="SUPFAM" id="SSF51011">
    <property type="entry name" value="Glycosyl hydrolase domain"/>
    <property type="match status" value="1"/>
</dbReference>
<dbReference type="InterPro" id="IPR017853">
    <property type="entry name" value="GH"/>
</dbReference>
<evidence type="ECO:0000256" key="1">
    <source>
        <dbReference type="ARBA" id="ARBA00007806"/>
    </source>
</evidence>
<evidence type="ECO:0000313" key="6">
    <source>
        <dbReference type="Proteomes" id="UP000460298"/>
    </source>
</evidence>
<comment type="caution">
    <text evidence="5">The sequence shown here is derived from an EMBL/GenBank/DDBJ whole genome shotgun (WGS) entry which is preliminary data.</text>
</comment>
<evidence type="ECO:0000313" key="5">
    <source>
        <dbReference type="EMBL" id="KAB2933555.1"/>
    </source>
</evidence>
<dbReference type="NCBIfam" id="NF007746">
    <property type="entry name" value="PRK10426.1"/>
    <property type="match status" value="1"/>
</dbReference>
<dbReference type="PANTHER" id="PTHR46959">
    <property type="entry name" value="SULFOQUINOVOSIDASE"/>
    <property type="match status" value="1"/>
</dbReference>
<dbReference type="GO" id="GO:0005975">
    <property type="term" value="P:carbohydrate metabolic process"/>
    <property type="evidence" value="ECO:0007669"/>
    <property type="project" value="InterPro"/>
</dbReference>
<reference evidence="5 6" key="1">
    <citation type="submission" date="2019-10" db="EMBL/GenBank/DDBJ databases">
        <title>Extracellular Electron Transfer in a Candidatus Methanoperedens spp. Enrichment Culture.</title>
        <authorList>
            <person name="Berger S."/>
            <person name="Rangel Shaw D."/>
            <person name="Berben T."/>
            <person name="In 'T Zandt M."/>
            <person name="Frank J."/>
            <person name="Reimann J."/>
            <person name="Jetten M.S.M."/>
            <person name="Welte C.U."/>
        </authorList>
    </citation>
    <scope>NUCLEOTIDE SEQUENCE [LARGE SCALE GENOMIC DNA]</scope>
    <source>
        <strain evidence="5">SB12</strain>
    </source>
</reference>
<dbReference type="InterPro" id="IPR048395">
    <property type="entry name" value="Glyco_hydro_31_C"/>
</dbReference>
<dbReference type="EMBL" id="WBUI01000005">
    <property type="protein sequence ID" value="KAB2933555.1"/>
    <property type="molecule type" value="Genomic_DNA"/>
</dbReference>
<dbReference type="InterPro" id="IPR013780">
    <property type="entry name" value="Glyco_hydro_b"/>
</dbReference>
<gene>
    <name evidence="5" type="ORF">F9K24_06825</name>
</gene>
<dbReference type="SUPFAM" id="SSF51445">
    <property type="entry name" value="(Trans)glycosidases"/>
    <property type="match status" value="1"/>
</dbReference>
<dbReference type="CDD" id="cd14752">
    <property type="entry name" value="GH31_N"/>
    <property type="match status" value="1"/>
</dbReference>
<dbReference type="SUPFAM" id="SSF74650">
    <property type="entry name" value="Galactose mutarotase-like"/>
    <property type="match status" value="1"/>
</dbReference>
<sequence>MELFLRTLRILTILSVPVFLSFCSSPRPDRLLEADVMRTLPSPHTWSAGRFTLERSVTEQGPVYRWKDGDRILAESLPGHAFLTGGRGKEKVEESRGSFSIEDETLLDCRGQVVESVVASGPEMLVRGSLVCEDESRIAYQFHLKEVSDHALRFDLRLFSPELNRLQLNLASVTDEAFFGFGEQFTYFNLKGRRLPILVQEQGIGRGTQPITAGANLTAGAGGDWHTSYAGVPHFISSRMRSLFLENREYSIFDMTEKDLIRIEVFSNRMTGRMLSGSDPAELVERYTDYSGRMKALPDWIHSGAIIGMQGGTDEVKKRLKELESYNTPMAAFWLQDWVGQRTTSFGRQLWWNWELDRDRYPEWDELNAELRSKNIRVMTYVNPFFADVASLKSNLRRNLFAEAEKNGYLVRKDDGKPYLILNTDFHAGLLDLTNPAARRWMKDVIKDEVLSRGSSGYMADFGEALPFDAKLFSGEPASSFHNRYPEQWAALNREAAEEWKKSHPNEDVLFFVRSAFTQSPGETRLFWLGDQLVSWDEYDGIKTAVTGLLSSGLSGFSINHSDIGGYTTITHPLRDYHRSKELFMRWTEMAAFQAVFRTHEGNRPDVNHQFHSDDETLLHFSRFARIYAALFSYRKTLFAEAEQHGWPVVRPLWFHYSDDPAVYGIRYESFLLGRDILVAPVLDKGVAELSVYLPAGQWIHLWTEKAFEGKRTHSVQAPIGQPAIFIRAERADLIAALRRAAVQSESHE</sequence>
<comment type="similarity">
    <text evidence="1 2">Belongs to the glycosyl hydrolase 31 family.</text>
</comment>
<evidence type="ECO:0000259" key="3">
    <source>
        <dbReference type="Pfam" id="PF01055"/>
    </source>
</evidence>
<dbReference type="InterPro" id="IPR000322">
    <property type="entry name" value="Glyco_hydro_31_TIM"/>
</dbReference>
<keyword evidence="2 5" id="KW-0326">Glycosidase</keyword>
<organism evidence="5 6">
    <name type="scientific">Leptonema illini</name>
    <dbReference type="NCBI Taxonomy" id="183"/>
    <lineage>
        <taxon>Bacteria</taxon>
        <taxon>Pseudomonadati</taxon>
        <taxon>Spirochaetota</taxon>
        <taxon>Spirochaetia</taxon>
        <taxon>Leptospirales</taxon>
        <taxon>Leptospiraceae</taxon>
        <taxon>Leptonema</taxon>
    </lineage>
</organism>
<dbReference type="Gene3D" id="2.60.40.1180">
    <property type="entry name" value="Golgi alpha-mannosidase II"/>
    <property type="match status" value="1"/>
</dbReference>
<dbReference type="PANTHER" id="PTHR46959:SF2">
    <property type="entry name" value="SULFOQUINOVOSIDASE"/>
    <property type="match status" value="1"/>
</dbReference>
<dbReference type="InterPro" id="IPR044112">
    <property type="entry name" value="YihQ_TIM-like"/>
</dbReference>
<dbReference type="Gene3D" id="2.60.40.1760">
    <property type="entry name" value="glycosyl hydrolase (family 31)"/>
    <property type="match status" value="1"/>
</dbReference>
<dbReference type="EC" id="3.2.1.20" evidence="5"/>
<dbReference type="AlphaFoldDB" id="A0A833H2S8"/>
<dbReference type="Pfam" id="PF01055">
    <property type="entry name" value="Glyco_hydro_31_2nd"/>
    <property type="match status" value="1"/>
</dbReference>
<dbReference type="InterPro" id="IPR052990">
    <property type="entry name" value="Sulfoquinovosidase_GH31"/>
</dbReference>
<dbReference type="Proteomes" id="UP000460298">
    <property type="component" value="Unassembled WGS sequence"/>
</dbReference>
<dbReference type="CDD" id="cd06594">
    <property type="entry name" value="GH31_glucosidase_YihQ"/>
    <property type="match status" value="1"/>
</dbReference>
<feature type="domain" description="Glycoside hydrolase family 31 TIM barrel" evidence="3">
    <location>
        <begin position="313"/>
        <end position="622"/>
    </location>
</feature>
<dbReference type="InterPro" id="IPR011013">
    <property type="entry name" value="Gal_mutarotase_sf_dom"/>
</dbReference>
<keyword evidence="2 5" id="KW-0378">Hydrolase</keyword>
<dbReference type="Gene3D" id="3.20.20.80">
    <property type="entry name" value="Glycosidases"/>
    <property type="match status" value="1"/>
</dbReference>
<proteinExistence type="inferred from homology"/>
<feature type="domain" description="Glycosyl hydrolase family 31 C-terminal" evidence="4">
    <location>
        <begin position="646"/>
        <end position="729"/>
    </location>
</feature>
<accession>A0A833H2S8</accession>
<dbReference type="GO" id="GO:0030246">
    <property type="term" value="F:carbohydrate binding"/>
    <property type="evidence" value="ECO:0007669"/>
    <property type="project" value="InterPro"/>
</dbReference>
<protein>
    <submittedName>
        <fullName evidence="5">Alpha-glucosidase</fullName>
        <ecNumber evidence="5">3.2.1.20</ecNumber>
    </submittedName>
</protein>
<evidence type="ECO:0000256" key="2">
    <source>
        <dbReference type="RuleBase" id="RU361185"/>
    </source>
</evidence>